<evidence type="ECO:0000256" key="2">
    <source>
        <dbReference type="ARBA" id="ARBA00023015"/>
    </source>
</evidence>
<evidence type="ECO:0000259" key="5">
    <source>
        <dbReference type="PROSITE" id="PS51094"/>
    </source>
</evidence>
<dbReference type="InterPro" id="IPR007737">
    <property type="entry name" value="Mga_HTH"/>
</dbReference>
<dbReference type="Gene3D" id="1.10.1790.10">
    <property type="entry name" value="PRD domain"/>
    <property type="match status" value="1"/>
</dbReference>
<keyword evidence="1" id="KW-0677">Repeat</keyword>
<gene>
    <name evidence="7" type="ORF">OSO01_37270</name>
</gene>
<dbReference type="SUPFAM" id="SSF63520">
    <property type="entry name" value="PTS-regulatory domain, PRD"/>
    <property type="match status" value="1"/>
</dbReference>
<sequence>MELNKKHLKIVEVLISDHISAEKLSHLMNISQRTLSNYVAQVNDYFEGTSQIMKEHNILSMLIRDENQFFDRLAILRQEISSNENELKDRLGAVFHHLLDHQKSTIDEIAEELFLSKSVVNNIVTELKDKLQSYPVDIKGTQNVGLKLEGNEIAIRKVIIEQFPDSYQEQQISDQIEQHLLDLKKKYRLDESSYDRLKLAVQVTLGRLEKGYFIETDLDMDQQVFESEDFTSFAALKKAITDKYALEKPNEEIFVIVLQLLGRRASIIDEIINENEHSMLERIIKNTIKDINYYYTIKIDESMFSKDIQLHIKHLINRLIFGVKVNNNLMEDVQQRFPFAYELSNVLAENIKKEIKLKVPINELGFLSLYFSVYLEQLEQKIRDIKSVAIITNQGLSASKLLTTNLQKIFSNQIDIEVFNEEVLETEDIKQFDLIVSTVWTNRLFNKVVYIENILDTQLLKLKIEQFLVYKDVKNKKLFNQSVLVDFIEEKDFYHVDTFDYYEDVIRFLSDELIEEGEVDEDFTERIIAREQMKSTVTGKLAFPHVSHHQNGIFMKIALLDKPLRDYQDVHIVIMLATPDQAGNEAILIRVYEEVLAMTTNGYLLNKLTKDTDYTSFAYTLNQEMRK</sequence>
<dbReference type="RefSeq" id="WP_147211879.1">
    <property type="nucleotide sequence ID" value="NZ_BJYM01000017.1"/>
</dbReference>
<dbReference type="PANTHER" id="PTHR30185:SF18">
    <property type="entry name" value="TRANSCRIPTIONAL REGULATOR MTLR"/>
    <property type="match status" value="1"/>
</dbReference>
<dbReference type="InterPro" id="IPR011608">
    <property type="entry name" value="PRD"/>
</dbReference>
<dbReference type="AlphaFoldDB" id="A0A511ZNG3"/>
<keyword evidence="2" id="KW-0805">Transcription regulation</keyword>
<evidence type="ECO:0000256" key="3">
    <source>
        <dbReference type="ARBA" id="ARBA00023159"/>
    </source>
</evidence>
<protein>
    <submittedName>
        <fullName evidence="7">Uncharacterized protein</fullName>
    </submittedName>
</protein>
<evidence type="ECO:0000256" key="4">
    <source>
        <dbReference type="ARBA" id="ARBA00023163"/>
    </source>
</evidence>
<dbReference type="STRING" id="582851.GCA_900162665_01823"/>
<dbReference type="InterPro" id="IPR016152">
    <property type="entry name" value="PTrfase/Anion_transptr"/>
</dbReference>
<dbReference type="GO" id="GO:0006355">
    <property type="term" value="P:regulation of DNA-templated transcription"/>
    <property type="evidence" value="ECO:0007669"/>
    <property type="project" value="InterPro"/>
</dbReference>
<keyword evidence="3" id="KW-0010">Activator</keyword>
<dbReference type="EMBL" id="BJYM01000017">
    <property type="protein sequence ID" value="GEN88988.1"/>
    <property type="molecule type" value="Genomic_DNA"/>
</dbReference>
<dbReference type="PROSITE" id="PS51372">
    <property type="entry name" value="PRD_2"/>
    <property type="match status" value="2"/>
</dbReference>
<feature type="domain" description="PTS EIIA type-2" evidence="5">
    <location>
        <begin position="486"/>
        <end position="624"/>
    </location>
</feature>
<accession>A0A511ZNG3</accession>
<feature type="domain" description="PRD" evidence="6">
    <location>
        <begin position="163"/>
        <end position="270"/>
    </location>
</feature>
<evidence type="ECO:0000313" key="8">
    <source>
        <dbReference type="Proteomes" id="UP000321558"/>
    </source>
</evidence>
<organism evidence="7 8">
    <name type="scientific">Oceanobacillus sojae</name>
    <dbReference type="NCBI Taxonomy" id="582851"/>
    <lineage>
        <taxon>Bacteria</taxon>
        <taxon>Bacillati</taxon>
        <taxon>Bacillota</taxon>
        <taxon>Bacilli</taxon>
        <taxon>Bacillales</taxon>
        <taxon>Bacillaceae</taxon>
        <taxon>Oceanobacillus</taxon>
    </lineage>
</organism>
<keyword evidence="4" id="KW-0804">Transcription</keyword>
<dbReference type="InterPro" id="IPR002178">
    <property type="entry name" value="PTS_EIIA_type-2_dom"/>
</dbReference>
<dbReference type="PANTHER" id="PTHR30185">
    <property type="entry name" value="CRYPTIC BETA-GLUCOSIDE BGL OPERON ANTITERMINATOR"/>
    <property type="match status" value="1"/>
</dbReference>
<proteinExistence type="predicted"/>
<dbReference type="Pfam" id="PF05043">
    <property type="entry name" value="Mga"/>
    <property type="match status" value="1"/>
</dbReference>
<keyword evidence="8" id="KW-1185">Reference proteome</keyword>
<reference evidence="7 8" key="1">
    <citation type="submission" date="2019-07" db="EMBL/GenBank/DDBJ databases">
        <title>Whole genome shotgun sequence of Oceanobacillus sojae NBRC 105379.</title>
        <authorList>
            <person name="Hosoyama A."/>
            <person name="Uohara A."/>
            <person name="Ohji S."/>
            <person name="Ichikawa N."/>
        </authorList>
    </citation>
    <scope>NUCLEOTIDE SEQUENCE [LARGE SCALE GENOMIC DNA]</scope>
    <source>
        <strain evidence="7 8">NBRC 105379</strain>
    </source>
</reference>
<dbReference type="Proteomes" id="UP000321558">
    <property type="component" value="Unassembled WGS sequence"/>
</dbReference>
<dbReference type="InterPro" id="IPR036634">
    <property type="entry name" value="PRD_sf"/>
</dbReference>
<dbReference type="OrthoDB" id="3710983at2"/>
<dbReference type="SUPFAM" id="SSF55804">
    <property type="entry name" value="Phoshotransferase/anion transport protein"/>
    <property type="match status" value="1"/>
</dbReference>
<name>A0A511ZNG3_9BACI</name>
<dbReference type="Pfam" id="PF00874">
    <property type="entry name" value="PRD"/>
    <property type="match status" value="1"/>
</dbReference>
<evidence type="ECO:0000313" key="7">
    <source>
        <dbReference type="EMBL" id="GEN88988.1"/>
    </source>
</evidence>
<dbReference type="Gene3D" id="3.40.930.10">
    <property type="entry name" value="Mannitol-specific EII, Chain A"/>
    <property type="match status" value="1"/>
</dbReference>
<evidence type="ECO:0000259" key="6">
    <source>
        <dbReference type="PROSITE" id="PS51372"/>
    </source>
</evidence>
<comment type="caution">
    <text evidence="7">The sequence shown here is derived from an EMBL/GenBank/DDBJ whole genome shotgun (WGS) entry which is preliminary data.</text>
</comment>
<evidence type="ECO:0000256" key="1">
    <source>
        <dbReference type="ARBA" id="ARBA00022737"/>
    </source>
</evidence>
<dbReference type="PROSITE" id="PS51094">
    <property type="entry name" value="PTS_EIIA_TYPE_2"/>
    <property type="match status" value="1"/>
</dbReference>
<dbReference type="InterPro" id="IPR050661">
    <property type="entry name" value="BglG_antiterminators"/>
</dbReference>
<feature type="domain" description="PRD" evidence="6">
    <location>
        <begin position="271"/>
        <end position="381"/>
    </location>
</feature>